<keyword evidence="4 5" id="KW-0472">Membrane</keyword>
<dbReference type="GO" id="GO:0016020">
    <property type="term" value="C:membrane"/>
    <property type="evidence" value="ECO:0007669"/>
    <property type="project" value="UniProtKB-SubCell"/>
</dbReference>
<feature type="domain" description="CBS" evidence="6">
    <location>
        <begin position="252"/>
        <end position="311"/>
    </location>
</feature>
<dbReference type="Pfam" id="PF00999">
    <property type="entry name" value="Na_H_Exchanger"/>
    <property type="match status" value="1"/>
</dbReference>
<comment type="subcellular location">
    <subcellularLocation>
        <location evidence="1">Membrane</location>
        <topology evidence="1">Multi-pass membrane protein</topology>
    </subcellularLocation>
</comment>
<evidence type="ECO:0000256" key="3">
    <source>
        <dbReference type="ARBA" id="ARBA00022989"/>
    </source>
</evidence>
<proteinExistence type="predicted"/>
<dbReference type="GO" id="GO:0015297">
    <property type="term" value="F:antiporter activity"/>
    <property type="evidence" value="ECO:0007669"/>
    <property type="project" value="InterPro"/>
</dbReference>
<feature type="transmembrane region" description="Helical" evidence="5">
    <location>
        <begin position="106"/>
        <end position="127"/>
    </location>
</feature>
<dbReference type="PANTHER" id="PTHR43021:SF2">
    <property type="entry name" value="CATION_H+ EXCHANGER DOMAIN-CONTAINING PROTEIN"/>
    <property type="match status" value="1"/>
</dbReference>
<keyword evidence="2 5" id="KW-0812">Transmembrane</keyword>
<evidence type="ECO:0000256" key="1">
    <source>
        <dbReference type="ARBA" id="ARBA00004141"/>
    </source>
</evidence>
<feature type="domain" description="CBS" evidence="6">
    <location>
        <begin position="185"/>
        <end position="242"/>
    </location>
</feature>
<dbReference type="PANTHER" id="PTHR43021">
    <property type="entry name" value="NA(+)/H(+) ANTIPORTER-RELATED"/>
    <property type="match status" value="1"/>
</dbReference>
<evidence type="ECO:0000259" key="6">
    <source>
        <dbReference type="PROSITE" id="PS51371"/>
    </source>
</evidence>
<sequence length="317" mass="34652">GIIMLNMGLSVALEMDAILAAMALGTMLVNLAPRRSHDAFELIKNFASPIFVLFFVLVGAELQLFDTHPHIWIIAGVYVLGRTLGKITGAYYGARISGAPETVRKYLGFGLFAQGGVAVGLSILAALRFETTIGNEIVVIVTVTTILVELLGPPFVKMAVTKAGEVGLGINEEDLIRSYTVAKVMDCNPPVVRLNDRIERILEVIGSADTYLYYPVIDHNGEFQGVISLEDLKPILRDQAAVSEILVAYDLMTECDESVTPDLALVEARNRMRESGREFLPVVEKDGGNKIVGFLDQRVLDKVISAEMLRRRQASSN</sequence>
<dbReference type="InterPro" id="IPR000644">
    <property type="entry name" value="CBS_dom"/>
</dbReference>
<organism evidence="7">
    <name type="scientific">marine sediment metagenome</name>
    <dbReference type="NCBI Taxonomy" id="412755"/>
    <lineage>
        <taxon>unclassified sequences</taxon>
        <taxon>metagenomes</taxon>
        <taxon>ecological metagenomes</taxon>
    </lineage>
</organism>
<evidence type="ECO:0000256" key="2">
    <source>
        <dbReference type="ARBA" id="ARBA00022692"/>
    </source>
</evidence>
<dbReference type="InterPro" id="IPR038770">
    <property type="entry name" value="Na+/solute_symporter_sf"/>
</dbReference>
<accession>A0A0F8VXQ4</accession>
<name>A0A0F8VXQ4_9ZZZZ</name>
<gene>
    <name evidence="7" type="ORF">LCGC14_3138040</name>
</gene>
<protein>
    <recommendedName>
        <fullName evidence="6">CBS domain-containing protein</fullName>
    </recommendedName>
</protein>
<feature type="transmembrane region" description="Helical" evidence="5">
    <location>
        <begin position="45"/>
        <end position="65"/>
    </location>
</feature>
<comment type="caution">
    <text evidence="7">The sequence shown here is derived from an EMBL/GenBank/DDBJ whole genome shotgun (WGS) entry which is preliminary data.</text>
</comment>
<dbReference type="Gene3D" id="3.10.580.10">
    <property type="entry name" value="CBS-domain"/>
    <property type="match status" value="1"/>
</dbReference>
<reference evidence="7" key="1">
    <citation type="journal article" date="2015" name="Nature">
        <title>Complex archaea that bridge the gap between prokaryotes and eukaryotes.</title>
        <authorList>
            <person name="Spang A."/>
            <person name="Saw J.H."/>
            <person name="Jorgensen S.L."/>
            <person name="Zaremba-Niedzwiedzka K."/>
            <person name="Martijn J."/>
            <person name="Lind A.E."/>
            <person name="van Eijk R."/>
            <person name="Schleper C."/>
            <person name="Guy L."/>
            <person name="Ettema T.J."/>
        </authorList>
    </citation>
    <scope>NUCLEOTIDE SEQUENCE</scope>
</reference>
<keyword evidence="3 5" id="KW-1133">Transmembrane helix</keyword>
<feature type="transmembrane region" description="Helical" evidence="5">
    <location>
        <begin position="133"/>
        <end position="152"/>
    </location>
</feature>
<dbReference type="Gene3D" id="1.20.1530.20">
    <property type="match status" value="1"/>
</dbReference>
<dbReference type="Pfam" id="PF00571">
    <property type="entry name" value="CBS"/>
    <property type="match status" value="2"/>
</dbReference>
<dbReference type="SUPFAM" id="SSF54631">
    <property type="entry name" value="CBS-domain pair"/>
    <property type="match status" value="1"/>
</dbReference>
<feature type="transmembrane region" description="Helical" evidence="5">
    <location>
        <begin position="12"/>
        <end position="33"/>
    </location>
</feature>
<dbReference type="EMBL" id="LAZR01068702">
    <property type="protein sequence ID" value="KKK49143.1"/>
    <property type="molecule type" value="Genomic_DNA"/>
</dbReference>
<dbReference type="SMART" id="SM00116">
    <property type="entry name" value="CBS"/>
    <property type="match status" value="2"/>
</dbReference>
<feature type="non-terminal residue" evidence="7">
    <location>
        <position position="1"/>
    </location>
</feature>
<dbReference type="AlphaFoldDB" id="A0A0F8VXQ4"/>
<dbReference type="InterPro" id="IPR046342">
    <property type="entry name" value="CBS_dom_sf"/>
</dbReference>
<dbReference type="GO" id="GO:1902600">
    <property type="term" value="P:proton transmembrane transport"/>
    <property type="evidence" value="ECO:0007669"/>
    <property type="project" value="InterPro"/>
</dbReference>
<feature type="transmembrane region" description="Helical" evidence="5">
    <location>
        <begin position="71"/>
        <end position="94"/>
    </location>
</feature>
<dbReference type="InterPro" id="IPR006153">
    <property type="entry name" value="Cation/H_exchanger_TM"/>
</dbReference>
<dbReference type="PROSITE" id="PS51371">
    <property type="entry name" value="CBS"/>
    <property type="match status" value="2"/>
</dbReference>
<evidence type="ECO:0000256" key="5">
    <source>
        <dbReference type="SAM" id="Phobius"/>
    </source>
</evidence>
<evidence type="ECO:0000256" key="4">
    <source>
        <dbReference type="ARBA" id="ARBA00023136"/>
    </source>
</evidence>
<evidence type="ECO:0000313" key="7">
    <source>
        <dbReference type="EMBL" id="KKK49143.1"/>
    </source>
</evidence>